<accession>A0A2X0IEX9</accession>
<dbReference type="Proteomes" id="UP000248889">
    <property type="component" value="Unassembled WGS sequence"/>
</dbReference>
<organism evidence="1 2">
    <name type="scientific">Streptacidiphilus pinicola</name>
    <dbReference type="NCBI Taxonomy" id="2219663"/>
    <lineage>
        <taxon>Bacteria</taxon>
        <taxon>Bacillati</taxon>
        <taxon>Actinomycetota</taxon>
        <taxon>Actinomycetes</taxon>
        <taxon>Kitasatosporales</taxon>
        <taxon>Streptomycetaceae</taxon>
        <taxon>Streptacidiphilus</taxon>
    </lineage>
</organism>
<dbReference type="OrthoDB" id="3851563at2"/>
<dbReference type="InterPro" id="IPR038765">
    <property type="entry name" value="Papain-like_cys_pep_sf"/>
</dbReference>
<reference evidence="1 2" key="1">
    <citation type="submission" date="2018-06" db="EMBL/GenBank/DDBJ databases">
        <title>Streptacidiphilus pinicola sp. nov., isolated from pine grove soil.</title>
        <authorList>
            <person name="Roh S.G."/>
            <person name="Park S."/>
            <person name="Kim M.-K."/>
            <person name="Yun B.-R."/>
            <person name="Park J."/>
            <person name="Kim M.J."/>
            <person name="Kim Y.S."/>
            <person name="Kim S.B."/>
        </authorList>
    </citation>
    <scope>NUCLEOTIDE SEQUENCE [LARGE SCALE GENOMIC DNA]</scope>
    <source>
        <strain evidence="1 2">MMS16-CNU450</strain>
    </source>
</reference>
<evidence type="ECO:0000313" key="2">
    <source>
        <dbReference type="Proteomes" id="UP000248889"/>
    </source>
</evidence>
<proteinExistence type="predicted"/>
<dbReference type="RefSeq" id="WP_111504217.1">
    <property type="nucleotide sequence ID" value="NZ_QKYN01000096.1"/>
</dbReference>
<comment type="caution">
    <text evidence="1">The sequence shown here is derived from an EMBL/GenBank/DDBJ whole genome shotgun (WGS) entry which is preliminary data.</text>
</comment>
<evidence type="ECO:0000313" key="1">
    <source>
        <dbReference type="EMBL" id="RAG83077.1"/>
    </source>
</evidence>
<keyword evidence="2" id="KW-1185">Reference proteome</keyword>
<sequence length="169" mass="18263">MPQVQPLPGDFAVTSVRGQVGLLISVGEWLNGSRFGHWDHAFVYVGDDQLVEAEPGGARLANLDEYQGRPVAWSTGHVELTEEQRTAIVAAARSFIGVPYSAADYLALALWHFHLRIAWARTVMASRRSMICSELCDAAYDVAGVHLFSDGREPGDVTPADLANVIGAA</sequence>
<dbReference type="Gene3D" id="3.90.1720.10">
    <property type="entry name" value="endopeptidase domain like (from Nostoc punctiforme)"/>
    <property type="match status" value="1"/>
</dbReference>
<dbReference type="AlphaFoldDB" id="A0A2X0IEX9"/>
<dbReference type="SUPFAM" id="SSF54001">
    <property type="entry name" value="Cysteine proteinases"/>
    <property type="match status" value="1"/>
</dbReference>
<dbReference type="EMBL" id="QKYN01000096">
    <property type="protein sequence ID" value="RAG83077.1"/>
    <property type="molecule type" value="Genomic_DNA"/>
</dbReference>
<gene>
    <name evidence="1" type="ORF">DN069_24195</name>
</gene>
<protein>
    <submittedName>
        <fullName evidence="1">Uncharacterized protein</fullName>
    </submittedName>
</protein>
<name>A0A2X0IEX9_9ACTN</name>